<evidence type="ECO:0000313" key="5">
    <source>
        <dbReference type="EMBL" id="MDY5140869.1"/>
    </source>
</evidence>
<protein>
    <submittedName>
        <fullName evidence="5">ABC-F family ATP-binding cassette domain-containing protein</fullName>
    </submittedName>
</protein>
<accession>A0AAW9HD37</accession>
<dbReference type="GO" id="GO:0016887">
    <property type="term" value="F:ATP hydrolysis activity"/>
    <property type="evidence" value="ECO:0007669"/>
    <property type="project" value="InterPro"/>
</dbReference>
<dbReference type="InterPro" id="IPR027417">
    <property type="entry name" value="P-loop_NTPase"/>
</dbReference>
<gene>
    <name evidence="5" type="ORF">R6G74_06040</name>
</gene>
<dbReference type="InterPro" id="IPR037118">
    <property type="entry name" value="Val-tRNA_synth_C_sf"/>
</dbReference>
<dbReference type="GO" id="GO:0003677">
    <property type="term" value="F:DNA binding"/>
    <property type="evidence" value="ECO:0007669"/>
    <property type="project" value="InterPro"/>
</dbReference>
<feature type="compositionally biased region" description="Low complexity" evidence="3">
    <location>
        <begin position="553"/>
        <end position="564"/>
    </location>
</feature>
<dbReference type="SUPFAM" id="SSF52540">
    <property type="entry name" value="P-loop containing nucleoside triphosphate hydrolases"/>
    <property type="match status" value="2"/>
</dbReference>
<dbReference type="Pfam" id="PF12848">
    <property type="entry name" value="ABC_tran_Xtn"/>
    <property type="match status" value="1"/>
</dbReference>
<dbReference type="InterPro" id="IPR032524">
    <property type="entry name" value="ABC_tran_C"/>
</dbReference>
<feature type="compositionally biased region" description="Gly residues" evidence="3">
    <location>
        <begin position="525"/>
        <end position="552"/>
    </location>
</feature>
<evidence type="ECO:0000313" key="6">
    <source>
        <dbReference type="Proteomes" id="UP001288320"/>
    </source>
</evidence>
<feature type="domain" description="ABC transporter" evidence="4">
    <location>
        <begin position="298"/>
        <end position="518"/>
    </location>
</feature>
<evidence type="ECO:0000259" key="4">
    <source>
        <dbReference type="PROSITE" id="PS50893"/>
    </source>
</evidence>
<proteinExistence type="predicted"/>
<feature type="domain" description="ABC transporter" evidence="4">
    <location>
        <begin position="5"/>
        <end position="224"/>
    </location>
</feature>
<sequence>MAHLLSVHDVGVSLGSRDILSNVSLSLEDGSRIGVVGPNGGGKTTLLRLITGALAPTSGEVIPTNTAKFATLTQADELPDTTVLEAIHAGTARHEWASDARVRDLHAGLLPDIPLEARVRELSGGQRRRVALAHTLTRDANIIILDEPTNHLDVEGITFLAHYIKERFGGPRPRGALVAVTHDRWFLDAVATRLWEVVPGVEGPRGQIPGRVETYEGGYSDYIFQRAERERQAALAEEKRNNLLRKELAWLRRGAPARTSKPRFRIEAAENLIADVPAPRDTVEMTRMAAARLGKEVVNLEDVSLRYGGGPEILRGVTWRIAPGERVGILGANGAGKSSLLALIAGRLQPTTGHVKRGATVKLAELSQHTRELDEVADLRVVEAVNDVAARVQVGKKELTASQVTERMGFTRERAWTRVSELSGGERRRLQFMRLLMAEPNVLLLDEPTNDLDTDTLAAMEDVLDGWPGTLIVVSHDRYLLERMTDRQIAVLDGHVRDLPGGVDQYLRLREEERDEREGAKGAAGARGGAGARAGTGAGARAGTGGAGGSGNSGAAAAMSGASGERAEKSASALQREARKEVQRIEKRMNRLREQITKLEERSTACAVSGDYEELARIGKELSEATGQLDELEEQWLEAAEVAEG</sequence>
<feature type="region of interest" description="Disordered" evidence="3">
    <location>
        <begin position="512"/>
        <end position="581"/>
    </location>
</feature>
<dbReference type="InterPro" id="IPR051309">
    <property type="entry name" value="ABCF_ATPase"/>
</dbReference>
<evidence type="ECO:0000256" key="2">
    <source>
        <dbReference type="ARBA" id="ARBA00022840"/>
    </source>
</evidence>
<dbReference type="Gene3D" id="1.10.287.380">
    <property type="entry name" value="Valyl-tRNA synthetase, C-terminal domain"/>
    <property type="match status" value="1"/>
</dbReference>
<dbReference type="InterPro" id="IPR003439">
    <property type="entry name" value="ABC_transporter-like_ATP-bd"/>
</dbReference>
<dbReference type="CDD" id="cd03221">
    <property type="entry name" value="ABCF_EF-3"/>
    <property type="match status" value="2"/>
</dbReference>
<keyword evidence="1" id="KW-0547">Nucleotide-binding</keyword>
<dbReference type="InterPro" id="IPR032781">
    <property type="entry name" value="ABC_tran_Xtn"/>
</dbReference>
<evidence type="ECO:0000256" key="1">
    <source>
        <dbReference type="ARBA" id="ARBA00022741"/>
    </source>
</evidence>
<dbReference type="PANTHER" id="PTHR42855:SF1">
    <property type="entry name" value="ABC TRANSPORTER DOMAIN-CONTAINING PROTEIN"/>
    <property type="match status" value="1"/>
</dbReference>
<dbReference type="Pfam" id="PF00005">
    <property type="entry name" value="ABC_tran"/>
    <property type="match status" value="2"/>
</dbReference>
<reference evidence="5" key="1">
    <citation type="submission" date="2023-10" db="EMBL/GenBank/DDBJ databases">
        <title>Whole Genome based description of the genera Actinobaculum and Actinotignum reveals a complex phylogenetic relationship within the species included in the genus Actinotignum.</title>
        <authorList>
            <person name="Jensen C.S."/>
            <person name="Dargis R."/>
            <person name="Kemp M."/>
            <person name="Christensen J.J."/>
        </authorList>
    </citation>
    <scope>NUCLEOTIDE SEQUENCE</scope>
    <source>
        <strain evidence="5">SLA_B245</strain>
    </source>
</reference>
<dbReference type="GeneID" id="92814708"/>
<name>A0AAW9HD37_9ACTO</name>
<dbReference type="Pfam" id="PF16326">
    <property type="entry name" value="ABC_tran_CTD"/>
    <property type="match status" value="1"/>
</dbReference>
<organism evidence="5 6">
    <name type="scientific">Actinotignum timonense</name>
    <dbReference type="NCBI Taxonomy" id="1870995"/>
    <lineage>
        <taxon>Bacteria</taxon>
        <taxon>Bacillati</taxon>
        <taxon>Actinomycetota</taxon>
        <taxon>Actinomycetes</taxon>
        <taxon>Actinomycetales</taxon>
        <taxon>Actinomycetaceae</taxon>
        <taxon>Actinotignum</taxon>
    </lineage>
</organism>
<dbReference type="Proteomes" id="UP001288320">
    <property type="component" value="Unassembled WGS sequence"/>
</dbReference>
<dbReference type="EMBL" id="JAWNFV010000011">
    <property type="protein sequence ID" value="MDY5140869.1"/>
    <property type="molecule type" value="Genomic_DNA"/>
</dbReference>
<dbReference type="PROSITE" id="PS50893">
    <property type="entry name" value="ABC_TRANSPORTER_2"/>
    <property type="match status" value="2"/>
</dbReference>
<comment type="caution">
    <text evidence="5">The sequence shown here is derived from an EMBL/GenBank/DDBJ whole genome shotgun (WGS) entry which is preliminary data.</text>
</comment>
<dbReference type="InterPro" id="IPR003593">
    <property type="entry name" value="AAA+_ATPase"/>
</dbReference>
<dbReference type="PANTHER" id="PTHR42855">
    <property type="entry name" value="ABC TRANSPORTER ATP-BINDING SUBUNIT"/>
    <property type="match status" value="1"/>
</dbReference>
<dbReference type="AlphaFoldDB" id="A0AAW9HD37"/>
<keyword evidence="2 5" id="KW-0067">ATP-binding</keyword>
<dbReference type="RefSeq" id="WP_087070437.1">
    <property type="nucleotide sequence ID" value="NZ_CAUPFC010000003.1"/>
</dbReference>
<dbReference type="GO" id="GO:0005524">
    <property type="term" value="F:ATP binding"/>
    <property type="evidence" value="ECO:0007669"/>
    <property type="project" value="UniProtKB-KW"/>
</dbReference>
<evidence type="ECO:0000256" key="3">
    <source>
        <dbReference type="SAM" id="MobiDB-lite"/>
    </source>
</evidence>
<dbReference type="SMART" id="SM00382">
    <property type="entry name" value="AAA"/>
    <property type="match status" value="2"/>
</dbReference>
<dbReference type="Gene3D" id="3.40.50.300">
    <property type="entry name" value="P-loop containing nucleotide triphosphate hydrolases"/>
    <property type="match status" value="2"/>
</dbReference>